<dbReference type="InterPro" id="IPR037066">
    <property type="entry name" value="Plug_dom_sf"/>
</dbReference>
<dbReference type="Gene3D" id="2.40.170.20">
    <property type="entry name" value="TonB-dependent receptor, beta-barrel domain"/>
    <property type="match status" value="1"/>
</dbReference>
<dbReference type="Gene3D" id="2.170.130.10">
    <property type="entry name" value="TonB-dependent receptor, plug domain"/>
    <property type="match status" value="1"/>
</dbReference>
<evidence type="ECO:0000256" key="6">
    <source>
        <dbReference type="ARBA" id="ARBA00023237"/>
    </source>
</evidence>
<reference evidence="9 10" key="1">
    <citation type="submission" date="2016-04" db="EMBL/GenBank/DDBJ databases">
        <authorList>
            <person name="Chen L."/>
            <person name="Zhuang W."/>
            <person name="Wang G."/>
        </authorList>
    </citation>
    <scope>NUCLEOTIDE SEQUENCE [LARGE SCALE GENOMIC DNA]</scope>
    <source>
        <strain evidence="10">GR20</strain>
    </source>
</reference>
<evidence type="ECO:0000256" key="5">
    <source>
        <dbReference type="ARBA" id="ARBA00023136"/>
    </source>
</evidence>
<dbReference type="Pfam" id="PF07715">
    <property type="entry name" value="Plug"/>
    <property type="match status" value="1"/>
</dbReference>
<evidence type="ECO:0000313" key="9">
    <source>
        <dbReference type="EMBL" id="OQP50021.1"/>
    </source>
</evidence>
<dbReference type="InterPro" id="IPR036942">
    <property type="entry name" value="Beta-barrel_TonB_sf"/>
</dbReference>
<evidence type="ECO:0000256" key="7">
    <source>
        <dbReference type="PROSITE-ProRule" id="PRU01360"/>
    </source>
</evidence>
<name>A0ABX3NYR1_9BACT</name>
<evidence type="ECO:0000313" key="10">
    <source>
        <dbReference type="Proteomes" id="UP000192277"/>
    </source>
</evidence>
<dbReference type="InterPro" id="IPR039426">
    <property type="entry name" value="TonB-dep_rcpt-like"/>
</dbReference>
<evidence type="ECO:0000256" key="4">
    <source>
        <dbReference type="ARBA" id="ARBA00022692"/>
    </source>
</evidence>
<gene>
    <name evidence="9" type="ORF">A4D02_26645</name>
</gene>
<keyword evidence="6 7" id="KW-0998">Cell outer membrane</keyword>
<evidence type="ECO:0000256" key="1">
    <source>
        <dbReference type="ARBA" id="ARBA00004571"/>
    </source>
</evidence>
<sequence length="1055" mass="116306">MKKTKLVIAFGVVLLCLVNTLYARENFQVIRRDSIPSIYHKVRIYVKDLSGDTGLNKALVMIGKHRFYTNENGYAELDSVKNYQVVNISRIGYLSQDKKVEPELTVRLIKQERDVPLEDFTNGLYQRPLENTAAAYSVIDGAELRKVNALNFISVLRYFAPSLIVEVNNYTGNDPNAAPAISIRGRNNFPASATMATHGGVSNTNAQLNPSTGDFVASDIYNPNQPVIILNGVQVALQSVLDIDVNRIERIVVLKDAVATAAYGARGGNGVLLIQTLKPKAGRMNVTYTGQVQIASPDLSSYHLPTAAEKLGLDKAAGVYTNNAAAWQNRQQQVDDGVNTNWLAVPTQTGIGQRHSLSLEGGDLDIAYGADVAYNAMQGVMKGSGRKNINLGAYLNVHVKNVFLTNYLSVTSSKAANSPYGNFADYAKQNAFWDPVNPVTHGFKKLLDMYANPDTVRFFNPAWNGGLSTTNTTDYSRLSDVLSAVWSIGNGFKLSGRMSISKQSDETNNFLPPSHLAFANFPPDSFFKRGTYTQIANDFLSIDGNLNLDYTKKIDRHQLYVSTGVIAQQTNSQSAGITLAGFTSDKFADLALGNAYLNTRPDAGKITTRLISGYGNLGYSYDNRYQLEGTVNADESSQYSKNHPATIHWSAGASWSLHQEHFFQPNNILSTLRLYGSVGTTGNLFYQSYLGKTSFNYITSRQYVSTGSTGLGTRDVGIGAYLTGFGNENLQAPETQQQNVGMDVSLFRNRISLTVNAYRNTTTNLVLPVTSPVYTGFQNFSYYDNGADIENKGLEFDLNAQLIRDTKKKLFWSVRVNGIHNENRITAVTDYLQTLNTLNDAATTDQTRPQPRYVKGESLTGIWAVKSLGIDAATGQEKFVKADGTETFTWDAADKIPAGDYDPKWQGSFGTSVTVKNWSADFYCFYQYGASAYNQTLANKVENANLMYNVDSRALNNRWSQPGDNALYKAVSVNGLKTDPTYATTRFVEKNNYISNAVASLRYSLPKSVLARIKSNYTRVGLTATNLFRSGGMNAERGIYYPFNRTYTFSLTTAF</sequence>
<keyword evidence="3 7" id="KW-1134">Transmembrane beta strand</keyword>
<keyword evidence="10" id="KW-1185">Reference proteome</keyword>
<keyword evidence="2 7" id="KW-0813">Transport</keyword>
<evidence type="ECO:0000256" key="3">
    <source>
        <dbReference type="ARBA" id="ARBA00022452"/>
    </source>
</evidence>
<dbReference type="EMBL" id="LWBO01000007">
    <property type="protein sequence ID" value="OQP50021.1"/>
    <property type="molecule type" value="Genomic_DNA"/>
</dbReference>
<keyword evidence="4 7" id="KW-0812">Transmembrane</keyword>
<organism evidence="9 10">
    <name type="scientific">Niastella koreensis</name>
    <dbReference type="NCBI Taxonomy" id="354356"/>
    <lineage>
        <taxon>Bacteria</taxon>
        <taxon>Pseudomonadati</taxon>
        <taxon>Bacteroidota</taxon>
        <taxon>Chitinophagia</taxon>
        <taxon>Chitinophagales</taxon>
        <taxon>Chitinophagaceae</taxon>
        <taxon>Niastella</taxon>
    </lineage>
</organism>
<dbReference type="InterPro" id="IPR012910">
    <property type="entry name" value="Plug_dom"/>
</dbReference>
<dbReference type="RefSeq" id="WP_014219333.1">
    <property type="nucleotide sequence ID" value="NZ_LWBO01000007.1"/>
</dbReference>
<evidence type="ECO:0000259" key="8">
    <source>
        <dbReference type="Pfam" id="PF07715"/>
    </source>
</evidence>
<dbReference type="SUPFAM" id="SSF56935">
    <property type="entry name" value="Porins"/>
    <property type="match status" value="1"/>
</dbReference>
<keyword evidence="5 7" id="KW-0472">Membrane</keyword>
<dbReference type="NCBIfam" id="TIGR04056">
    <property type="entry name" value="OMP_RagA_SusC"/>
    <property type="match status" value="1"/>
</dbReference>
<comment type="similarity">
    <text evidence="7">Belongs to the TonB-dependent receptor family.</text>
</comment>
<dbReference type="Proteomes" id="UP000192277">
    <property type="component" value="Unassembled WGS sequence"/>
</dbReference>
<dbReference type="InterPro" id="IPR023996">
    <property type="entry name" value="TonB-dep_OMP_SusC/RagA"/>
</dbReference>
<accession>A0ABX3NYR1</accession>
<evidence type="ECO:0000256" key="2">
    <source>
        <dbReference type="ARBA" id="ARBA00022448"/>
    </source>
</evidence>
<comment type="subcellular location">
    <subcellularLocation>
        <location evidence="1 7">Cell outer membrane</location>
        <topology evidence="1 7">Multi-pass membrane protein</topology>
    </subcellularLocation>
</comment>
<comment type="caution">
    <text evidence="9">The sequence shown here is derived from an EMBL/GenBank/DDBJ whole genome shotgun (WGS) entry which is preliminary data.</text>
</comment>
<protein>
    <recommendedName>
        <fullName evidence="8">TonB-dependent receptor plug domain-containing protein</fullName>
    </recommendedName>
</protein>
<proteinExistence type="inferred from homology"/>
<feature type="domain" description="TonB-dependent receptor plug" evidence="8">
    <location>
        <begin position="129"/>
        <end position="271"/>
    </location>
</feature>
<dbReference type="PROSITE" id="PS52016">
    <property type="entry name" value="TONB_DEPENDENT_REC_3"/>
    <property type="match status" value="1"/>
</dbReference>